<gene>
    <name evidence="2" type="ORF">FOY91_17050</name>
</gene>
<dbReference type="InterPro" id="IPR029058">
    <property type="entry name" value="AB_hydrolase_fold"/>
</dbReference>
<dbReference type="Pfam" id="PF12697">
    <property type="entry name" value="Abhydrolase_6"/>
    <property type="match status" value="1"/>
</dbReference>
<proteinExistence type="predicted"/>
<evidence type="ECO:0000313" key="2">
    <source>
        <dbReference type="EMBL" id="TVV71365.1"/>
    </source>
</evidence>
<dbReference type="Gene3D" id="3.40.50.1820">
    <property type="entry name" value="alpha/beta hydrolase"/>
    <property type="match status" value="2"/>
</dbReference>
<dbReference type="InterPro" id="IPR000073">
    <property type="entry name" value="AB_hydrolase_1"/>
</dbReference>
<dbReference type="OrthoDB" id="7165362at2"/>
<dbReference type="SUPFAM" id="SSF53474">
    <property type="entry name" value="alpha/beta-Hydrolases"/>
    <property type="match status" value="1"/>
</dbReference>
<keyword evidence="2" id="KW-0378">Hydrolase</keyword>
<feature type="domain" description="AB hydrolase-1" evidence="1">
    <location>
        <begin position="4"/>
        <end position="191"/>
    </location>
</feature>
<evidence type="ECO:0000313" key="3">
    <source>
        <dbReference type="Proteomes" id="UP000318681"/>
    </source>
</evidence>
<keyword evidence="3" id="KW-1185">Reference proteome</keyword>
<organism evidence="2 3">
    <name type="scientific">Alterirhizorhabdus solaris</name>
    <dbReference type="NCBI Taxonomy" id="2529389"/>
    <lineage>
        <taxon>Bacteria</taxon>
        <taxon>Pseudomonadati</taxon>
        <taxon>Pseudomonadota</taxon>
        <taxon>Alphaproteobacteria</taxon>
        <taxon>Sphingomonadales</taxon>
        <taxon>Rhizorhabdaceae</taxon>
        <taxon>Alterirhizorhabdus</taxon>
    </lineage>
</organism>
<dbReference type="EMBL" id="VNIM01000090">
    <property type="protein sequence ID" value="TVV71365.1"/>
    <property type="molecule type" value="Genomic_DNA"/>
</dbReference>
<protein>
    <submittedName>
        <fullName evidence="2">Alpha/beta hydrolase</fullName>
    </submittedName>
</protein>
<dbReference type="GO" id="GO:0016787">
    <property type="term" value="F:hydrolase activity"/>
    <property type="evidence" value="ECO:0007669"/>
    <property type="project" value="UniProtKB-KW"/>
</dbReference>
<comment type="caution">
    <text evidence="2">The sequence shown here is derived from an EMBL/GenBank/DDBJ whole genome shotgun (WGS) entry which is preliminary data.</text>
</comment>
<name>A0A558QW72_9SPHN</name>
<dbReference type="RefSeq" id="WP_145154540.1">
    <property type="nucleotide sequence ID" value="NZ_VNIM01000090.1"/>
</dbReference>
<dbReference type="AlphaFoldDB" id="A0A558QW72"/>
<sequence>MTTLLLLHGWGFDARLWDGVRAALPGVAAVAWDRGYFGAALTPEVAGPVVAVGHSLGAMLLAACLPADVPLVAINGFDRLAGEGAVPPRVIDRMRARLAQAPVAVLDEFRLRCGAPAATRLPDTDALADDLDRLATMTVPRDGREVLVLHGAADPILPPDMRATTFAGARRETHPDAGHLLPLTHPGWCAEQIAALL</sequence>
<reference evidence="2 3" key="1">
    <citation type="submission" date="2019-07" db="EMBL/GenBank/DDBJ databases">
        <title>Sphingomonas solaris sp. nov., isolated from a solar panel from Boston, Massachusetts.</title>
        <authorList>
            <person name="Tanner K."/>
            <person name="Pascual J."/>
            <person name="Mancuso C."/>
            <person name="Pereto J."/>
            <person name="Khalil A."/>
            <person name="Vilanova C."/>
        </authorList>
    </citation>
    <scope>NUCLEOTIDE SEQUENCE [LARGE SCALE GENOMIC DNA]</scope>
    <source>
        <strain evidence="2 3">R4DWN</strain>
    </source>
</reference>
<accession>A0A558QW72</accession>
<evidence type="ECO:0000259" key="1">
    <source>
        <dbReference type="Pfam" id="PF12697"/>
    </source>
</evidence>
<dbReference type="Proteomes" id="UP000318681">
    <property type="component" value="Unassembled WGS sequence"/>
</dbReference>